<dbReference type="PROSITE" id="PS50890">
    <property type="entry name" value="PUA"/>
    <property type="match status" value="1"/>
</dbReference>
<keyword evidence="2" id="KW-0808">Transferase</keyword>
<name>A0A316A7W7_9ACTN</name>
<dbReference type="EMBL" id="QGDQ01000009">
    <property type="protein sequence ID" value="PWJ54016.1"/>
    <property type="molecule type" value="Genomic_DNA"/>
</dbReference>
<proteinExistence type="predicted"/>
<sequence length="340" mass="34442">MGAVTGDQTVDQTVVVAVDGGGSKTDAVAVRLDGSVVSRARAGGSSPQIEGLTRSVEVVDALVREVAGVAPLAGVDLFLSGLDFPAEEEAYRQAIADLPWAPGALLDNDLFAVLRAGTSAEAAVAVICGTGINAVGLGHGGTRVRFPAVGAISGDWGGGGGLGSEALWHAARHVDGRGPATALTEGICRVLDVPSVPELIADLHFGRRSQGDLRLLAPEVFRASDAGDAVAGALVDRQADEVAALVTACVRRLDLAGEPFPVVLGGSVLQAGHRRLEDRIAARVHDVAPHAELHHLRVPPVVGAVLRALERAGADGGALARAEAELVGTAHAALVGGVAR</sequence>
<dbReference type="PANTHER" id="PTHR43190:SF3">
    <property type="entry name" value="N-ACETYL-D-GLUCOSAMINE KINASE"/>
    <property type="match status" value="1"/>
</dbReference>
<dbReference type="Gene3D" id="3.30.420.40">
    <property type="match status" value="2"/>
</dbReference>
<organism evidence="2 3">
    <name type="scientific">Quadrisphaera granulorum</name>
    <dbReference type="NCBI Taxonomy" id="317664"/>
    <lineage>
        <taxon>Bacteria</taxon>
        <taxon>Bacillati</taxon>
        <taxon>Actinomycetota</taxon>
        <taxon>Actinomycetes</taxon>
        <taxon>Kineosporiales</taxon>
        <taxon>Kineosporiaceae</taxon>
        <taxon>Quadrisphaera</taxon>
    </lineage>
</organism>
<dbReference type="PANTHER" id="PTHR43190">
    <property type="entry name" value="N-ACETYL-D-GLUCOSAMINE KINASE"/>
    <property type="match status" value="1"/>
</dbReference>
<evidence type="ECO:0000313" key="3">
    <source>
        <dbReference type="Proteomes" id="UP000245469"/>
    </source>
</evidence>
<dbReference type="AlphaFoldDB" id="A0A316A7W7"/>
<gene>
    <name evidence="2" type="ORF">BXY45_10998</name>
</gene>
<evidence type="ECO:0000259" key="1">
    <source>
        <dbReference type="Pfam" id="PF01869"/>
    </source>
</evidence>
<feature type="domain" description="ATPase BadF/BadG/BcrA/BcrD type" evidence="1">
    <location>
        <begin position="18"/>
        <end position="308"/>
    </location>
</feature>
<reference evidence="2 3" key="1">
    <citation type="submission" date="2018-03" db="EMBL/GenBank/DDBJ databases">
        <title>Genomic Encyclopedia of Archaeal and Bacterial Type Strains, Phase II (KMG-II): from individual species to whole genera.</title>
        <authorList>
            <person name="Goeker M."/>
        </authorList>
    </citation>
    <scope>NUCLEOTIDE SEQUENCE [LARGE SCALE GENOMIC DNA]</scope>
    <source>
        <strain evidence="2 3">DSM 44889</strain>
    </source>
</reference>
<dbReference type="InterPro" id="IPR052519">
    <property type="entry name" value="Euk-type_GlcNAc_Kinase"/>
</dbReference>
<dbReference type="Proteomes" id="UP000245469">
    <property type="component" value="Unassembled WGS sequence"/>
</dbReference>
<dbReference type="InterPro" id="IPR002731">
    <property type="entry name" value="ATPase_BadF"/>
</dbReference>
<evidence type="ECO:0000313" key="2">
    <source>
        <dbReference type="EMBL" id="PWJ54016.1"/>
    </source>
</evidence>
<keyword evidence="3" id="KW-1185">Reference proteome</keyword>
<keyword evidence="2" id="KW-0418">Kinase</keyword>
<dbReference type="SUPFAM" id="SSF53067">
    <property type="entry name" value="Actin-like ATPase domain"/>
    <property type="match status" value="2"/>
</dbReference>
<dbReference type="InterPro" id="IPR043129">
    <property type="entry name" value="ATPase_NBD"/>
</dbReference>
<dbReference type="RefSeq" id="WP_211319391.1">
    <property type="nucleotide sequence ID" value="NZ_QGDQ01000009.1"/>
</dbReference>
<dbReference type="Pfam" id="PF01869">
    <property type="entry name" value="BcrAD_BadFG"/>
    <property type="match status" value="1"/>
</dbReference>
<dbReference type="GO" id="GO:0016301">
    <property type="term" value="F:kinase activity"/>
    <property type="evidence" value="ECO:0007669"/>
    <property type="project" value="UniProtKB-KW"/>
</dbReference>
<accession>A0A316A7W7</accession>
<comment type="caution">
    <text evidence="2">The sequence shown here is derived from an EMBL/GenBank/DDBJ whole genome shotgun (WGS) entry which is preliminary data.</text>
</comment>
<protein>
    <submittedName>
        <fullName evidence="2">N-acetylglucosamine kinase-like BadF-type ATPase</fullName>
    </submittedName>
</protein>